<keyword evidence="5" id="KW-0808">Transferase</keyword>
<reference evidence="6" key="1">
    <citation type="submission" date="2016-10" db="EMBL/GenBank/DDBJ databases">
        <authorList>
            <person name="Varghese N."/>
            <person name="Submissions S."/>
        </authorList>
    </citation>
    <scope>NUCLEOTIDE SEQUENCE [LARGE SCALE GENOMIC DNA]</scope>
    <source>
        <strain evidence="6">DSM 13490</strain>
    </source>
</reference>
<dbReference type="Gene3D" id="3.40.640.10">
    <property type="entry name" value="Type I PLP-dependent aspartate aminotransferase-like (Major domain)"/>
    <property type="match status" value="1"/>
</dbReference>
<evidence type="ECO:0000313" key="5">
    <source>
        <dbReference type="EMBL" id="SDY14701.1"/>
    </source>
</evidence>
<dbReference type="PANTHER" id="PTHR11986:SF58">
    <property type="entry name" value="LEUCINE_METHIONINE RACEMASE"/>
    <property type="match status" value="1"/>
</dbReference>
<dbReference type="Pfam" id="PF00202">
    <property type="entry name" value="Aminotran_3"/>
    <property type="match status" value="1"/>
</dbReference>
<comment type="similarity">
    <text evidence="2 4">Belongs to the class-III pyridoxal-phosphate-dependent aminotransferase family.</text>
</comment>
<protein>
    <submittedName>
        <fullName evidence="5">4-aminobutyrate aminotransferase apoenzyme</fullName>
    </submittedName>
</protein>
<dbReference type="CDD" id="cd00610">
    <property type="entry name" value="OAT_like"/>
    <property type="match status" value="1"/>
</dbReference>
<dbReference type="AlphaFoldDB" id="A0A1H3HGX1"/>
<gene>
    <name evidence="5" type="ORF">SAMN03080603_01933</name>
</gene>
<dbReference type="InterPro" id="IPR015422">
    <property type="entry name" value="PyrdxlP-dep_Trfase_small"/>
</dbReference>
<keyword evidence="5" id="KW-0032">Aminotransferase</keyword>
<dbReference type="EMBL" id="FNPD01000015">
    <property type="protein sequence ID" value="SDY14701.1"/>
    <property type="molecule type" value="Genomic_DNA"/>
</dbReference>
<dbReference type="PIRSF" id="PIRSF000521">
    <property type="entry name" value="Transaminase_4ab_Lys_Orn"/>
    <property type="match status" value="1"/>
</dbReference>
<keyword evidence="6" id="KW-1185">Reference proteome</keyword>
<proteinExistence type="inferred from homology"/>
<accession>A0A1H3HGX1</accession>
<dbReference type="GO" id="GO:0042802">
    <property type="term" value="F:identical protein binding"/>
    <property type="evidence" value="ECO:0007669"/>
    <property type="project" value="TreeGrafter"/>
</dbReference>
<dbReference type="InterPro" id="IPR015421">
    <property type="entry name" value="PyrdxlP-dep_Trfase_major"/>
</dbReference>
<evidence type="ECO:0000256" key="3">
    <source>
        <dbReference type="ARBA" id="ARBA00022898"/>
    </source>
</evidence>
<evidence type="ECO:0000256" key="4">
    <source>
        <dbReference type="RuleBase" id="RU003560"/>
    </source>
</evidence>
<dbReference type="SUPFAM" id="SSF53383">
    <property type="entry name" value="PLP-dependent transferases"/>
    <property type="match status" value="1"/>
</dbReference>
<dbReference type="InterPro" id="IPR050103">
    <property type="entry name" value="Class-III_PLP-dep_AT"/>
</dbReference>
<dbReference type="InterPro" id="IPR005814">
    <property type="entry name" value="Aminotrans_3"/>
</dbReference>
<dbReference type="PANTHER" id="PTHR11986">
    <property type="entry name" value="AMINOTRANSFERASE CLASS III"/>
    <property type="match status" value="1"/>
</dbReference>
<evidence type="ECO:0000256" key="2">
    <source>
        <dbReference type="ARBA" id="ARBA00008954"/>
    </source>
</evidence>
<dbReference type="InterPro" id="IPR015424">
    <property type="entry name" value="PyrdxlP-dep_Trfase"/>
</dbReference>
<evidence type="ECO:0000256" key="1">
    <source>
        <dbReference type="ARBA" id="ARBA00001933"/>
    </source>
</evidence>
<name>A0A1H3HGX1_9BACT</name>
<dbReference type="Proteomes" id="UP000199266">
    <property type="component" value="Unassembled WGS sequence"/>
</dbReference>
<organism evidence="5 6">
    <name type="scientific">Acetomicrobium thermoterrenum DSM 13490</name>
    <dbReference type="NCBI Taxonomy" id="1120987"/>
    <lineage>
        <taxon>Bacteria</taxon>
        <taxon>Thermotogati</taxon>
        <taxon>Synergistota</taxon>
        <taxon>Synergistia</taxon>
        <taxon>Synergistales</taxon>
        <taxon>Acetomicrobiaceae</taxon>
        <taxon>Acetomicrobium</taxon>
    </lineage>
</organism>
<dbReference type="GO" id="GO:0008483">
    <property type="term" value="F:transaminase activity"/>
    <property type="evidence" value="ECO:0007669"/>
    <property type="project" value="UniProtKB-KW"/>
</dbReference>
<dbReference type="Gene3D" id="3.90.1150.10">
    <property type="entry name" value="Aspartate Aminotransferase, domain 1"/>
    <property type="match status" value="1"/>
</dbReference>
<keyword evidence="3 4" id="KW-0663">Pyridoxal phosphate</keyword>
<dbReference type="FunFam" id="3.40.640.10:FF:000004">
    <property type="entry name" value="Acetylornithine aminotransferase"/>
    <property type="match status" value="1"/>
</dbReference>
<sequence length="460" mass="50653">MWETLKRYTHKKLERNLEIVDEETKYIPKACALKYYPLVIKEANGSIVKDADDNEYIDFLSSAAVYNIGHKHPKVVKAAKAQIDNVINYTMAYFYETQPIELAKKITAITPGKFPKKVTFGFSGSDGVDSAIKASRAFTGRQTIMAFEHSYHGMTYGALSATGIVDPKAKSILGVMDVKFVEFPDPYRNSFEIDGYEHPEKLSNKALNAIDAAITNLKEKPACIIIEPVQGDAGAVIPPKMFLKGLRELADNYNILLVDEEVQTGMGRTGELWAIEHFGVEPDLLVTAKALGGGFPISATVGRAEIMDSVPQPLFVFTHIGHAVNASAAIAAIEVVQEEKLSERATQIGKHTIKKFQEMCSKYPIIGDVRGLGLLIGIDIVKPGTKEPDKNTAQKICWRAWEHGLILITFGKHGNVLRIAPPLNISNEQLDAGITIIEESIQDVLAGKVSDDVLKFLRGW</sequence>
<dbReference type="RefSeq" id="WP_091462390.1">
    <property type="nucleotide sequence ID" value="NZ_FNPD01000015.1"/>
</dbReference>
<comment type="cofactor">
    <cofactor evidence="1">
        <name>pyridoxal 5'-phosphate</name>
        <dbReference type="ChEBI" id="CHEBI:597326"/>
    </cofactor>
</comment>
<evidence type="ECO:0000313" key="6">
    <source>
        <dbReference type="Proteomes" id="UP000199266"/>
    </source>
</evidence>
<dbReference type="GO" id="GO:0030170">
    <property type="term" value="F:pyridoxal phosphate binding"/>
    <property type="evidence" value="ECO:0007669"/>
    <property type="project" value="InterPro"/>
</dbReference>